<dbReference type="STRING" id="1131935.PDENDC454_20677"/>
<protein>
    <submittedName>
        <fullName evidence="3">Phospholipase/carboxylesterase</fullName>
    </submittedName>
</protein>
<evidence type="ECO:0000256" key="1">
    <source>
        <dbReference type="SAM" id="Phobius"/>
    </source>
</evidence>
<name>H3SKQ1_9BACL</name>
<proteinExistence type="predicted"/>
<keyword evidence="4" id="KW-1185">Reference proteome</keyword>
<organism evidence="3 4">
    <name type="scientific">Paenibacillus dendritiformis C454</name>
    <dbReference type="NCBI Taxonomy" id="1131935"/>
    <lineage>
        <taxon>Bacteria</taxon>
        <taxon>Bacillati</taxon>
        <taxon>Bacillota</taxon>
        <taxon>Bacilli</taxon>
        <taxon>Bacillales</taxon>
        <taxon>Paenibacillaceae</taxon>
        <taxon>Paenibacillus</taxon>
    </lineage>
</organism>
<dbReference type="PATRIC" id="fig|1131935.3.peg.4305"/>
<keyword evidence="1" id="KW-0812">Transmembrane</keyword>
<dbReference type="AlphaFoldDB" id="H3SKQ1"/>
<dbReference type="SUPFAM" id="SSF53474">
    <property type="entry name" value="alpha/beta-Hydrolases"/>
    <property type="match status" value="1"/>
</dbReference>
<reference evidence="3 4" key="1">
    <citation type="journal article" date="2012" name="J. Bacteriol.">
        <title>Genome Sequence of the Pattern-Forming Social Bacterium Paenibacillus dendritiformis C454 Chiral Morphotype.</title>
        <authorList>
            <person name="Sirota-Madi A."/>
            <person name="Olender T."/>
            <person name="Helman Y."/>
            <person name="Brainis I."/>
            <person name="Finkelshtein A."/>
            <person name="Roth D."/>
            <person name="Hagai E."/>
            <person name="Leshkowitz D."/>
            <person name="Brodsky L."/>
            <person name="Galatenko V."/>
            <person name="Nikolaev V."/>
            <person name="Gutnick D.L."/>
            <person name="Lancet D."/>
            <person name="Ben-Jacob E."/>
        </authorList>
    </citation>
    <scope>NUCLEOTIDE SEQUENCE [LARGE SCALE GENOMIC DNA]</scope>
    <source>
        <strain evidence="3 4">C454</strain>
    </source>
</reference>
<dbReference type="RefSeq" id="WP_006678623.1">
    <property type="nucleotide sequence ID" value="NZ_AHKH01000074.1"/>
</dbReference>
<comment type="caution">
    <text evidence="3">The sequence shown here is derived from an EMBL/GenBank/DDBJ whole genome shotgun (WGS) entry which is preliminary data.</text>
</comment>
<evidence type="ECO:0000313" key="4">
    <source>
        <dbReference type="Proteomes" id="UP000003900"/>
    </source>
</evidence>
<feature type="domain" description="AB hydrolase-1" evidence="2">
    <location>
        <begin position="109"/>
        <end position="220"/>
    </location>
</feature>
<dbReference type="Pfam" id="PF00561">
    <property type="entry name" value="Abhydrolase_1"/>
    <property type="match status" value="1"/>
</dbReference>
<keyword evidence="1" id="KW-1133">Transmembrane helix</keyword>
<dbReference type="InterPro" id="IPR000073">
    <property type="entry name" value="AB_hydrolase_1"/>
</dbReference>
<evidence type="ECO:0000313" key="3">
    <source>
        <dbReference type="EMBL" id="EHQ60327.1"/>
    </source>
</evidence>
<dbReference type="InterPro" id="IPR029058">
    <property type="entry name" value="AB_hydrolase_fold"/>
</dbReference>
<sequence length="340" mass="37515">MSTPVVTSPALQPEWIGPSGLAPAAARRIRLKHIVIALSLSTVFAASVIFLALHGFIAWMFANPQVPPLFSNPMEAKGMPYETVTFPAADGHTLVDGWYIPSDSASSRTIIFSHGYGANREEYWVPMYDLAQFAHRLDYNVIMFDYGFASEQHKTTATGGKLEKEQLLGAVNLAKERGASHIVVWGFSMGAGTALQAALMTEDIDAMILDSTFLLEPDTLYHNLKQYVPLPKHPSLDLLRFFFPALNGTSLAQIPYNEVKATSYEMPTLIIHGTADTKAPYEIAEQIAARQSNKLSESWIVPNVQHELIYRTHRKDYLGKAAAFLSTAYRADAASMIAHP</sequence>
<accession>H3SKQ1</accession>
<evidence type="ECO:0000259" key="2">
    <source>
        <dbReference type="Pfam" id="PF00561"/>
    </source>
</evidence>
<dbReference type="Gene3D" id="3.40.50.1820">
    <property type="entry name" value="alpha/beta hydrolase"/>
    <property type="match status" value="1"/>
</dbReference>
<gene>
    <name evidence="3" type="ORF">PDENDC454_20677</name>
</gene>
<keyword evidence="1" id="KW-0472">Membrane</keyword>
<dbReference type="PANTHER" id="PTHR12277">
    <property type="entry name" value="ALPHA/BETA HYDROLASE DOMAIN-CONTAINING PROTEIN"/>
    <property type="match status" value="1"/>
</dbReference>
<dbReference type="EMBL" id="AHKH01000074">
    <property type="protein sequence ID" value="EHQ60327.1"/>
    <property type="molecule type" value="Genomic_DNA"/>
</dbReference>
<dbReference type="Proteomes" id="UP000003900">
    <property type="component" value="Unassembled WGS sequence"/>
</dbReference>
<dbReference type="OrthoDB" id="9776685at2"/>
<feature type="transmembrane region" description="Helical" evidence="1">
    <location>
        <begin position="34"/>
        <end position="62"/>
    </location>
</feature>